<proteinExistence type="predicted"/>
<dbReference type="RefSeq" id="WP_233741990.1">
    <property type="nucleotide sequence ID" value="NZ_FOQT01000005.1"/>
</dbReference>
<dbReference type="SUPFAM" id="SSF53474">
    <property type="entry name" value="alpha/beta-Hydrolases"/>
    <property type="match status" value="1"/>
</dbReference>
<sequence>MKTKFILIAFTLIVQSLFSQDISGSWYGNLEAQGQKILLVFNIEKVENNYKSNFDSPMQGAKGIPIEKTTFENNELTFDASKLGITYKGKLTTDKIEGNFSQNGMNLPLILTRNNETEELKRPQTPKPPFSYNANNVSFKNDLQGNLLAGTIAEPKNFNKSKPILVMITGSGAQNRDEELFGHKPFLVIADDLAKKGIATLRLDDRGIGGSEKGKEGATSADFATDINSAVNYLTKNGYKNIGLIGHSEGGMIAPMVANMNKNVKFLVLIAGPGIPITDLITKQNYDIGKISGADENALKTNEEINKKLYLFVNNYKGNNLKSDAKTTILNDLKKLPESQIPKDKIEETAENQAKQISSPWFQYFIKYNPDINLSKIKIPVLAIDGSLDLQVSAKENLAGIKSSLTKAGNKHFETIEFDGLNHLMQTAKTGNPSEYAQIEETISPKVLDKISSWVLSLK</sequence>
<evidence type="ECO:0000313" key="2">
    <source>
        <dbReference type="EMBL" id="SFI53960.1"/>
    </source>
</evidence>
<dbReference type="PANTHER" id="PTHR43265">
    <property type="entry name" value="ESTERASE ESTD"/>
    <property type="match status" value="1"/>
</dbReference>
<protein>
    <recommendedName>
        <fullName evidence="1">Serine aminopeptidase S33 domain-containing protein</fullName>
    </recommendedName>
</protein>
<dbReference type="Pfam" id="PF12146">
    <property type="entry name" value="Hydrolase_4"/>
    <property type="match status" value="1"/>
</dbReference>
<dbReference type="InterPro" id="IPR029058">
    <property type="entry name" value="AB_hydrolase_fold"/>
</dbReference>
<accession>A0A1I3J197</accession>
<dbReference type="Proteomes" id="UP000198931">
    <property type="component" value="Unassembled WGS sequence"/>
</dbReference>
<organism evidence="2 3">
    <name type="scientific">Halpernia frigidisoli</name>
    <dbReference type="NCBI Taxonomy" id="1125876"/>
    <lineage>
        <taxon>Bacteria</taxon>
        <taxon>Pseudomonadati</taxon>
        <taxon>Bacteroidota</taxon>
        <taxon>Flavobacteriia</taxon>
        <taxon>Flavobacteriales</taxon>
        <taxon>Weeksellaceae</taxon>
        <taxon>Chryseobacterium group</taxon>
        <taxon>Halpernia</taxon>
    </lineage>
</organism>
<dbReference type="Gene3D" id="3.40.50.1820">
    <property type="entry name" value="alpha/beta hydrolase"/>
    <property type="match status" value="1"/>
</dbReference>
<dbReference type="PANTHER" id="PTHR43265:SF1">
    <property type="entry name" value="ESTERASE ESTD"/>
    <property type="match status" value="1"/>
</dbReference>
<evidence type="ECO:0000313" key="3">
    <source>
        <dbReference type="Proteomes" id="UP000198931"/>
    </source>
</evidence>
<dbReference type="InterPro" id="IPR022742">
    <property type="entry name" value="Hydrolase_4"/>
</dbReference>
<dbReference type="EMBL" id="FOQT01000005">
    <property type="protein sequence ID" value="SFI53960.1"/>
    <property type="molecule type" value="Genomic_DNA"/>
</dbReference>
<dbReference type="STRING" id="1125876.SAMN05443292_2881"/>
<feature type="domain" description="Serine aminopeptidase S33" evidence="1">
    <location>
        <begin position="189"/>
        <end position="423"/>
    </location>
</feature>
<name>A0A1I3J197_9FLAO</name>
<reference evidence="2 3" key="1">
    <citation type="submission" date="2016-10" db="EMBL/GenBank/DDBJ databases">
        <authorList>
            <person name="de Groot N.N."/>
        </authorList>
    </citation>
    <scope>NUCLEOTIDE SEQUENCE [LARGE SCALE GENOMIC DNA]</scope>
    <source>
        <strain evidence="2 3">DSM 26000</strain>
    </source>
</reference>
<dbReference type="InterPro" id="IPR053145">
    <property type="entry name" value="AB_hydrolase_Est10"/>
</dbReference>
<dbReference type="GO" id="GO:0052689">
    <property type="term" value="F:carboxylic ester hydrolase activity"/>
    <property type="evidence" value="ECO:0007669"/>
    <property type="project" value="TreeGrafter"/>
</dbReference>
<evidence type="ECO:0000259" key="1">
    <source>
        <dbReference type="Pfam" id="PF12146"/>
    </source>
</evidence>
<gene>
    <name evidence="2" type="ORF">SAMN05443292_2881</name>
</gene>
<keyword evidence="3" id="KW-1185">Reference proteome</keyword>
<dbReference type="AlphaFoldDB" id="A0A1I3J197"/>